<keyword evidence="7" id="KW-1185">Reference proteome</keyword>
<evidence type="ECO:0000256" key="2">
    <source>
        <dbReference type="ARBA" id="ARBA00022670"/>
    </source>
</evidence>
<dbReference type="Pfam" id="PF00877">
    <property type="entry name" value="NLPC_P60"/>
    <property type="match status" value="1"/>
</dbReference>
<dbReference type="PROSITE" id="PS51935">
    <property type="entry name" value="NLPC_P60"/>
    <property type="match status" value="1"/>
</dbReference>
<evidence type="ECO:0000256" key="4">
    <source>
        <dbReference type="ARBA" id="ARBA00022807"/>
    </source>
</evidence>
<dbReference type="EMBL" id="FTLW01000001">
    <property type="protein sequence ID" value="SIQ05131.1"/>
    <property type="molecule type" value="Genomic_DNA"/>
</dbReference>
<dbReference type="InterPro" id="IPR027017">
    <property type="entry name" value="P60_peptidase_YkfC"/>
</dbReference>
<name>A0A1N6PLB3_9GAMM</name>
<dbReference type="GO" id="GO:0008234">
    <property type="term" value="F:cysteine-type peptidase activity"/>
    <property type="evidence" value="ECO:0007669"/>
    <property type="project" value="UniProtKB-KW"/>
</dbReference>
<keyword evidence="3" id="KW-0378">Hydrolase</keyword>
<comment type="similarity">
    <text evidence="1">Belongs to the peptidase C40 family.</text>
</comment>
<evidence type="ECO:0000256" key="1">
    <source>
        <dbReference type="ARBA" id="ARBA00007074"/>
    </source>
</evidence>
<organism evidence="6 7">
    <name type="scientific">Solilutibacter tolerans</name>
    <dbReference type="NCBI Taxonomy" id="1604334"/>
    <lineage>
        <taxon>Bacteria</taxon>
        <taxon>Pseudomonadati</taxon>
        <taxon>Pseudomonadota</taxon>
        <taxon>Gammaproteobacteria</taxon>
        <taxon>Lysobacterales</taxon>
        <taxon>Lysobacteraceae</taxon>
        <taxon>Solilutibacter</taxon>
    </lineage>
</organism>
<dbReference type="InterPro" id="IPR000064">
    <property type="entry name" value="NLP_P60_dom"/>
</dbReference>
<dbReference type="InterPro" id="IPR039439">
    <property type="entry name" value="SH3b1_dom"/>
</dbReference>
<feature type="domain" description="NlpC/P60" evidence="5">
    <location>
        <begin position="300"/>
        <end position="454"/>
    </location>
</feature>
<dbReference type="InterPro" id="IPR038765">
    <property type="entry name" value="Papain-like_cys_pep_sf"/>
</dbReference>
<dbReference type="PIRSF" id="PIRSF019015">
    <property type="entry name" value="P60_peptidase_YkfC"/>
    <property type="match status" value="1"/>
</dbReference>
<dbReference type="SUPFAM" id="SSF54001">
    <property type="entry name" value="Cysteine proteinases"/>
    <property type="match status" value="1"/>
</dbReference>
<dbReference type="Proteomes" id="UP000241788">
    <property type="component" value="Unassembled WGS sequence"/>
</dbReference>
<dbReference type="Pfam" id="PF12913">
    <property type="entry name" value="SH3_6"/>
    <property type="match status" value="1"/>
</dbReference>
<dbReference type="STRING" id="1604334.SAMN05421546_0658"/>
<sequence length="455" mass="50238">MAGCASTPQPQAAAAASTQATSVIPYVNSAQLTAAHWVGRLDAPDRPMLDAASIDTQNARLKTEDPSIHDLRAQPARMIGNDVKAMVGKLSKPPTRALYDVEGREIPASTLQAWQRDVALDAIPADVVVRHALVTERADLRTFPTTTRVFSRAGDTDIDRFQESALFPGTPVLVLHESRDRNWVYVMSTRYAAWMRRDHLAVGPADDVFAYADRQPWLIVTGVRAETVYTPEQPQLSRLSLDMGTRVPLRQDWPENQPVNGQLPAGAYVIDLPTRDKNGRLHIAQALLPKSVDVATDYLPLTPRSVLTQGFKFLGERYGWGHSYDARDCSGFVSEVYAGFGVQMPRNTSDQGKSPAFNTLQVPASTTRDERIALMKTLAPGDLIYIPGHVMMVIGHEGGLTYVIHDTPGVRYRDAQGRSAHYPLNAVSVTPLEPLQSGEDALYIDKIYSIQRMRR</sequence>
<reference evidence="7" key="1">
    <citation type="submission" date="2017-01" db="EMBL/GenBank/DDBJ databases">
        <authorList>
            <person name="Varghese N."/>
            <person name="Submissions S."/>
        </authorList>
    </citation>
    <scope>NUCLEOTIDE SEQUENCE [LARGE SCALE GENOMIC DNA]</scope>
    <source>
        <strain evidence="7">UM1</strain>
    </source>
</reference>
<gene>
    <name evidence="6" type="ORF">SAMN05421546_0658</name>
</gene>
<dbReference type="AlphaFoldDB" id="A0A1N6PLB3"/>
<evidence type="ECO:0000259" key="5">
    <source>
        <dbReference type="PROSITE" id="PS51935"/>
    </source>
</evidence>
<keyword evidence="4" id="KW-0788">Thiol protease</keyword>
<protein>
    <submittedName>
        <fullName evidence="6">NlpC/P60 family protein</fullName>
    </submittedName>
</protein>
<proteinExistence type="inferred from homology"/>
<dbReference type="Gene3D" id="3.90.1720.10">
    <property type="entry name" value="endopeptidase domain like (from Nostoc punctiforme)"/>
    <property type="match status" value="1"/>
</dbReference>
<keyword evidence="2" id="KW-0645">Protease</keyword>
<evidence type="ECO:0000313" key="6">
    <source>
        <dbReference type="EMBL" id="SIQ05131.1"/>
    </source>
</evidence>
<evidence type="ECO:0000313" key="7">
    <source>
        <dbReference type="Proteomes" id="UP000241788"/>
    </source>
</evidence>
<accession>A0A1N6PLB3</accession>
<evidence type="ECO:0000256" key="3">
    <source>
        <dbReference type="ARBA" id="ARBA00022801"/>
    </source>
</evidence>
<dbReference type="GO" id="GO:0006508">
    <property type="term" value="P:proteolysis"/>
    <property type="evidence" value="ECO:0007669"/>
    <property type="project" value="UniProtKB-KW"/>
</dbReference>